<keyword evidence="1" id="KW-0812">Transmembrane</keyword>
<proteinExistence type="predicted"/>
<keyword evidence="3" id="KW-1185">Reference proteome</keyword>
<gene>
    <name evidence="2" type="ORF">SAMN05444411_1214</name>
</gene>
<evidence type="ECO:0000313" key="2">
    <source>
        <dbReference type="EMBL" id="SDY08451.1"/>
    </source>
</evidence>
<feature type="transmembrane region" description="Helical" evidence="1">
    <location>
        <begin position="59"/>
        <end position="84"/>
    </location>
</feature>
<dbReference type="Proteomes" id="UP000199595">
    <property type="component" value="Unassembled WGS sequence"/>
</dbReference>
<dbReference type="RefSeq" id="WP_090126540.1">
    <property type="nucleotide sequence ID" value="NZ_FNNJ01000021.1"/>
</dbReference>
<reference evidence="3" key="1">
    <citation type="submission" date="2016-10" db="EMBL/GenBank/DDBJ databases">
        <authorList>
            <person name="Varghese N."/>
            <person name="Submissions S."/>
        </authorList>
    </citation>
    <scope>NUCLEOTIDE SEQUENCE [LARGE SCALE GENOMIC DNA]</scope>
    <source>
        <strain evidence="3">DSM 24956</strain>
    </source>
</reference>
<accession>A0A1H3GYY0</accession>
<evidence type="ECO:0000313" key="3">
    <source>
        <dbReference type="Proteomes" id="UP000199595"/>
    </source>
</evidence>
<evidence type="ECO:0000256" key="1">
    <source>
        <dbReference type="SAM" id="Phobius"/>
    </source>
</evidence>
<dbReference type="OrthoDB" id="1179607at2"/>
<keyword evidence="1" id="KW-1133">Transmembrane helix</keyword>
<protein>
    <recommendedName>
        <fullName evidence="4">Cxxc_20_cxxc protein</fullName>
    </recommendedName>
</protein>
<name>A0A1H3GYY0_9FLAO</name>
<dbReference type="STRING" id="762486.SAMN05444411_1214"/>
<dbReference type="AlphaFoldDB" id="A0A1H3GYY0"/>
<feature type="transmembrane region" description="Helical" evidence="1">
    <location>
        <begin position="90"/>
        <end position="109"/>
    </location>
</feature>
<dbReference type="EMBL" id="FNNJ01000021">
    <property type="protein sequence ID" value="SDY08451.1"/>
    <property type="molecule type" value="Genomic_DNA"/>
</dbReference>
<sequence>MKVFGKCQNCKNEISVSVNYGTRLEIAMYEGETKSNYCKNCNKKNEFHINDLRAKESKFSLIISGLIFLIGTPLTIYLLFDYLIIPHNPYIALIIAGFIAVPMTIYGIIRKQDMIRVRAFNRAYK</sequence>
<evidence type="ECO:0008006" key="4">
    <source>
        <dbReference type="Google" id="ProtNLM"/>
    </source>
</evidence>
<keyword evidence="1" id="KW-0472">Membrane</keyword>
<organism evidence="2 3">
    <name type="scientific">Lutibacter oricola</name>
    <dbReference type="NCBI Taxonomy" id="762486"/>
    <lineage>
        <taxon>Bacteria</taxon>
        <taxon>Pseudomonadati</taxon>
        <taxon>Bacteroidota</taxon>
        <taxon>Flavobacteriia</taxon>
        <taxon>Flavobacteriales</taxon>
        <taxon>Flavobacteriaceae</taxon>
        <taxon>Lutibacter</taxon>
    </lineage>
</organism>